<dbReference type="KEGG" id="ppp:112289055"/>
<dbReference type="PROSITE" id="PS00129">
    <property type="entry name" value="GLYCOSYL_HYDROL_F31_1"/>
    <property type="match status" value="1"/>
</dbReference>
<dbReference type="CDD" id="cd06602">
    <property type="entry name" value="GH31_MGAM_SI_GAA"/>
    <property type="match status" value="1"/>
</dbReference>
<dbReference type="Gene3D" id="3.20.20.80">
    <property type="entry name" value="Glycosidases"/>
    <property type="match status" value="1"/>
</dbReference>
<organism evidence="11">
    <name type="scientific">Physcomitrium patens</name>
    <name type="common">Spreading-leaved earth moss</name>
    <name type="synonym">Physcomitrella patens</name>
    <dbReference type="NCBI Taxonomy" id="3218"/>
    <lineage>
        <taxon>Eukaryota</taxon>
        <taxon>Viridiplantae</taxon>
        <taxon>Streptophyta</taxon>
        <taxon>Embryophyta</taxon>
        <taxon>Bryophyta</taxon>
        <taxon>Bryophytina</taxon>
        <taxon>Bryopsida</taxon>
        <taxon>Funariidae</taxon>
        <taxon>Funariales</taxon>
        <taxon>Funariaceae</taxon>
        <taxon>Physcomitrium</taxon>
    </lineage>
</organism>
<evidence type="ECO:0000313" key="11">
    <source>
        <dbReference type="EMBL" id="PNR45322.1"/>
    </source>
</evidence>
<dbReference type="InterPro" id="IPR025887">
    <property type="entry name" value="Glyco_hydro_31_N_dom"/>
</dbReference>
<dbReference type="STRING" id="3218.A0A2K1JUV7"/>
<evidence type="ECO:0000256" key="1">
    <source>
        <dbReference type="ARBA" id="ARBA00007806"/>
    </source>
</evidence>
<keyword evidence="5 7" id="KW-0326">Glycosidase</keyword>
<reference evidence="11 13" key="1">
    <citation type="journal article" date="2008" name="Science">
        <title>The Physcomitrella genome reveals evolutionary insights into the conquest of land by plants.</title>
        <authorList>
            <person name="Rensing S."/>
            <person name="Lang D."/>
            <person name="Zimmer A."/>
            <person name="Terry A."/>
            <person name="Salamov A."/>
            <person name="Shapiro H."/>
            <person name="Nishiyama T."/>
            <person name="Perroud P.-F."/>
            <person name="Lindquist E."/>
            <person name="Kamisugi Y."/>
            <person name="Tanahashi T."/>
            <person name="Sakakibara K."/>
            <person name="Fujita T."/>
            <person name="Oishi K."/>
            <person name="Shin-I T."/>
            <person name="Kuroki Y."/>
            <person name="Toyoda A."/>
            <person name="Suzuki Y."/>
            <person name="Hashimoto A."/>
            <person name="Yamaguchi K."/>
            <person name="Sugano A."/>
            <person name="Kohara Y."/>
            <person name="Fujiyama A."/>
            <person name="Anterola A."/>
            <person name="Aoki S."/>
            <person name="Ashton N."/>
            <person name="Barbazuk W.B."/>
            <person name="Barker E."/>
            <person name="Bennetzen J."/>
            <person name="Bezanilla M."/>
            <person name="Blankenship R."/>
            <person name="Cho S.H."/>
            <person name="Dutcher S."/>
            <person name="Estelle M."/>
            <person name="Fawcett J.A."/>
            <person name="Gundlach H."/>
            <person name="Hanada K."/>
            <person name="Heyl A."/>
            <person name="Hicks K.A."/>
            <person name="Hugh J."/>
            <person name="Lohr M."/>
            <person name="Mayer K."/>
            <person name="Melkozernov A."/>
            <person name="Murata T."/>
            <person name="Nelson D."/>
            <person name="Pils B."/>
            <person name="Prigge M."/>
            <person name="Reiss B."/>
            <person name="Renner T."/>
            <person name="Rombauts S."/>
            <person name="Rushton P."/>
            <person name="Sanderfoot A."/>
            <person name="Schween G."/>
            <person name="Shiu S.-H."/>
            <person name="Stueber K."/>
            <person name="Theodoulou F.L."/>
            <person name="Tu H."/>
            <person name="Van de Peer Y."/>
            <person name="Verrier P.J."/>
            <person name="Waters E."/>
            <person name="Wood A."/>
            <person name="Yang L."/>
            <person name="Cove D."/>
            <person name="Cuming A."/>
            <person name="Hasebe M."/>
            <person name="Lucas S."/>
            <person name="Mishler D.B."/>
            <person name="Reski R."/>
            <person name="Grigoriev I."/>
            <person name="Quatrano R.S."/>
            <person name="Boore J.L."/>
        </authorList>
    </citation>
    <scope>NUCLEOTIDE SEQUENCE [LARGE SCALE GENOMIC DNA]</scope>
    <source>
        <strain evidence="12 13">cv. Gransden 2004</strain>
    </source>
</reference>
<dbReference type="GO" id="GO:0005975">
    <property type="term" value="P:carbohydrate metabolic process"/>
    <property type="evidence" value="ECO:0007669"/>
    <property type="project" value="InterPro"/>
</dbReference>
<dbReference type="SUPFAM" id="SSF74650">
    <property type="entry name" value="Galactose mutarotase-like"/>
    <property type="match status" value="1"/>
</dbReference>
<dbReference type="Pfam" id="PF21365">
    <property type="entry name" value="Glyco_hydro_31_3rd"/>
    <property type="match status" value="1"/>
</dbReference>
<evidence type="ECO:0000256" key="5">
    <source>
        <dbReference type="ARBA" id="ARBA00023295"/>
    </source>
</evidence>
<proteinExistence type="inferred from homology"/>
<keyword evidence="4" id="KW-0325">Glycoprotein</keyword>
<dbReference type="EnsemblPlants" id="Pp3c11_15920V3.2">
    <property type="protein sequence ID" value="Pp3c11_15920V3.2"/>
    <property type="gene ID" value="Pp3c11_15920"/>
</dbReference>
<keyword evidence="2" id="KW-0732">Signal</keyword>
<dbReference type="Gene3D" id="2.60.40.1180">
    <property type="entry name" value="Golgi alpha-mannosidase II"/>
    <property type="match status" value="2"/>
</dbReference>
<dbReference type="GO" id="GO:0030246">
    <property type="term" value="F:carbohydrate binding"/>
    <property type="evidence" value="ECO:0007669"/>
    <property type="project" value="InterPro"/>
</dbReference>
<dbReference type="GO" id="GO:0004553">
    <property type="term" value="F:hydrolase activity, hydrolyzing O-glycosyl compounds"/>
    <property type="evidence" value="ECO:0000318"/>
    <property type="project" value="GO_Central"/>
</dbReference>
<dbReference type="InterPro" id="IPR048395">
    <property type="entry name" value="Glyco_hydro_31_C"/>
</dbReference>
<feature type="domain" description="Glycoside hydrolase family 31 TIM barrel" evidence="8">
    <location>
        <begin position="330"/>
        <end position="704"/>
    </location>
</feature>
<comment type="similarity">
    <text evidence="1 7">Belongs to the glycosyl hydrolase 31 family.</text>
</comment>
<dbReference type="InterPro" id="IPR030458">
    <property type="entry name" value="Glyco_hydro_31_AS"/>
</dbReference>
<sequence>MLTYFDHLLSYHLSLVWAILLHRSREAGSGKMLKVMALGWALFLLTLVCSMVSATEDLNSAGYRVIEINELADGSGIAAHLKLISGCATYGPDLEDLRLIARYEEGGRVHVHITDAFRPRWEIPDSLIPRDRVQHVSVGQSTASIQVSESSFTLAHESYAISSHPLKIIWTKDPFSFAIIRRSNGEILFNTLPEAEGSPHAFNSMVFKDQYLEISTRLPQNSYLYGLGESTSPDGMRLSQGRTYTLWATDIGSWNVDMPLYSMYPFVLDMRKGGTAHGVLLLNSNGMDVEYKKGDSLTFRVIGGVFDFYFFAGPSPMAVVDQYTRLVGRPAPMPYWSLGFHQSRYGYKDIGELETVMAKYEAINFPVESIWSDIDHMDGYRDFTLHPDHYPEERVRSFVKGLHERDQKFVMIIDPGIKIDENYATFTRGRELGVYLKNGTGDGYYIAQVWPGFTHIPDFLHPNALDWWTKELEEFQKTVPYDGLWLDMNEPANFCGGSNCWYDPAVKCTIIDVCCMTCDNHPDVLTRWDNPPYAINGYANKLPIYKNTVAMTAEHYDGSRIYDTHNIYGMTEALATYNALKKISKKRPFVLSRSCFVGSGSHSAHWTGDNGATWTDMKYSIANLLNSGLFGVPMVGADICGFYFETNEELCQRWSQVGAFYPFARSHSDIHTGPQEIYLWKSVTETASNVFNWRYRLLPFFYTLLYEAHQSGAPVARPLFFEYPEDAETWTIDTQFLLGSSILVSPVLERGETSVHAYFPKGIWYNLFDTSKMIRAVDHGVWEHLPAPMDTINVHIRQGSIIPMQDFAMTTTAARKTPFSLLVVFAPASDFAEFCAAPYSIVCQGSDREYATGHIFLDDDIQPTMDITERRASHIKLEASRTDGHYVLRSIVTQPDYAIDQGLVIKTVSVLGVQSQPFSVRVNGRLAAAHVKVTASASLMEISELNLPLGEEFELIWNTMPNGSSSHSS</sequence>
<dbReference type="InterPro" id="IPR017853">
    <property type="entry name" value="GH"/>
</dbReference>
<name>A0A2K1JUV7_PHYPA</name>
<dbReference type="Gene3D" id="2.60.40.1760">
    <property type="entry name" value="glycosyl hydrolase (family 31)"/>
    <property type="match status" value="1"/>
</dbReference>
<evidence type="ECO:0000256" key="2">
    <source>
        <dbReference type="ARBA" id="ARBA00022729"/>
    </source>
</evidence>
<dbReference type="AlphaFoldDB" id="A0A2K1JUV7"/>
<dbReference type="EMBL" id="ABEU02000011">
    <property type="protein sequence ID" value="PNR45322.1"/>
    <property type="molecule type" value="Genomic_DNA"/>
</dbReference>
<evidence type="ECO:0000256" key="3">
    <source>
        <dbReference type="ARBA" id="ARBA00022801"/>
    </source>
</evidence>
<evidence type="ECO:0000259" key="9">
    <source>
        <dbReference type="Pfam" id="PF13802"/>
    </source>
</evidence>
<keyword evidence="13" id="KW-1185">Reference proteome</keyword>
<evidence type="ECO:0000259" key="8">
    <source>
        <dbReference type="Pfam" id="PF01055"/>
    </source>
</evidence>
<reference evidence="12" key="3">
    <citation type="submission" date="2020-12" db="UniProtKB">
        <authorList>
            <consortium name="EnsemblPlants"/>
        </authorList>
    </citation>
    <scope>IDENTIFICATION</scope>
</reference>
<evidence type="ECO:0000313" key="12">
    <source>
        <dbReference type="EnsemblPlants" id="Pp3c11_15920V3.1"/>
    </source>
</evidence>
<dbReference type="SUPFAM" id="SSF51445">
    <property type="entry name" value="(Trans)glycosidases"/>
    <property type="match status" value="1"/>
</dbReference>
<dbReference type="InterPro" id="IPR013780">
    <property type="entry name" value="Glyco_hydro_b"/>
</dbReference>
<dbReference type="Pfam" id="PF13802">
    <property type="entry name" value="Gal_mutarotas_2"/>
    <property type="match status" value="1"/>
</dbReference>
<dbReference type="PANTHER" id="PTHR22762">
    <property type="entry name" value="ALPHA-GLUCOSIDASE"/>
    <property type="match status" value="1"/>
</dbReference>
<dbReference type="PANTHER" id="PTHR22762:SF133">
    <property type="entry name" value="P-TYPE DOMAIN-CONTAINING PROTEIN"/>
    <property type="match status" value="1"/>
</dbReference>
<dbReference type="PaxDb" id="3218-PP1S80_200V6.1"/>
<dbReference type="Pfam" id="PF01055">
    <property type="entry name" value="Glyco_hydro_31_2nd"/>
    <property type="match status" value="1"/>
</dbReference>
<evidence type="ECO:0000256" key="4">
    <source>
        <dbReference type="ARBA" id="ARBA00023180"/>
    </source>
</evidence>
<protein>
    <recommendedName>
        <fullName evidence="6">Maltase</fullName>
    </recommendedName>
</protein>
<dbReference type="EnsemblPlants" id="Pp3c11_15920V3.1">
    <property type="protein sequence ID" value="Pp3c11_15920V3.1"/>
    <property type="gene ID" value="Pp3c11_15920"/>
</dbReference>
<gene>
    <name evidence="12" type="primary">LOC112289055</name>
    <name evidence="11" type="ORF">PHYPA_015093</name>
</gene>
<evidence type="ECO:0000313" key="13">
    <source>
        <dbReference type="Proteomes" id="UP000006727"/>
    </source>
</evidence>
<dbReference type="OrthoDB" id="5839090at2759"/>
<dbReference type="Proteomes" id="UP000006727">
    <property type="component" value="Chromosome 11"/>
</dbReference>
<dbReference type="InterPro" id="IPR011013">
    <property type="entry name" value="Gal_mutarotase_sf_dom"/>
</dbReference>
<evidence type="ECO:0000256" key="6">
    <source>
        <dbReference type="ARBA" id="ARBA00041343"/>
    </source>
</evidence>
<dbReference type="Gramene" id="Pp3c11_15920V3.1">
    <property type="protein sequence ID" value="Pp3c11_15920V3.1"/>
    <property type="gene ID" value="Pp3c11_15920"/>
</dbReference>
<dbReference type="GeneID" id="112289055"/>
<accession>A0A2K1JUV7</accession>
<reference evidence="11 13" key="2">
    <citation type="journal article" date="2018" name="Plant J.">
        <title>The Physcomitrella patens chromosome-scale assembly reveals moss genome structure and evolution.</title>
        <authorList>
            <person name="Lang D."/>
            <person name="Ullrich K.K."/>
            <person name="Murat F."/>
            <person name="Fuchs J."/>
            <person name="Jenkins J."/>
            <person name="Haas F.B."/>
            <person name="Piednoel M."/>
            <person name="Gundlach H."/>
            <person name="Van Bel M."/>
            <person name="Meyberg R."/>
            <person name="Vives C."/>
            <person name="Morata J."/>
            <person name="Symeonidi A."/>
            <person name="Hiss M."/>
            <person name="Muchero W."/>
            <person name="Kamisugi Y."/>
            <person name="Saleh O."/>
            <person name="Blanc G."/>
            <person name="Decker E.L."/>
            <person name="van Gessel N."/>
            <person name="Grimwood J."/>
            <person name="Hayes R.D."/>
            <person name="Graham S.W."/>
            <person name="Gunter L.E."/>
            <person name="McDaniel S.F."/>
            <person name="Hoernstein S.N.W."/>
            <person name="Larsson A."/>
            <person name="Li F.W."/>
            <person name="Perroud P.F."/>
            <person name="Phillips J."/>
            <person name="Ranjan P."/>
            <person name="Rokshar D.S."/>
            <person name="Rothfels C.J."/>
            <person name="Schneider L."/>
            <person name="Shu S."/>
            <person name="Stevenson D.W."/>
            <person name="Thummler F."/>
            <person name="Tillich M."/>
            <person name="Villarreal Aguilar J.C."/>
            <person name="Widiez T."/>
            <person name="Wong G.K."/>
            <person name="Wymore A."/>
            <person name="Zhang Y."/>
            <person name="Zimmer A.D."/>
            <person name="Quatrano R.S."/>
            <person name="Mayer K.F.X."/>
            <person name="Goodstein D."/>
            <person name="Casacuberta J.M."/>
            <person name="Vandepoele K."/>
            <person name="Reski R."/>
            <person name="Cuming A.C."/>
            <person name="Tuskan G.A."/>
            <person name="Maumus F."/>
            <person name="Salse J."/>
            <person name="Schmutz J."/>
            <person name="Rensing S.A."/>
        </authorList>
    </citation>
    <scope>NUCLEOTIDE SEQUENCE [LARGE SCALE GENOMIC DNA]</scope>
    <source>
        <strain evidence="12 13">cv. Gransden 2004</strain>
    </source>
</reference>
<dbReference type="FunFam" id="2.60.40.1180:FF:000044">
    <property type="entry name" value="Alpha-glucosidase 1"/>
    <property type="match status" value="1"/>
</dbReference>
<dbReference type="CDD" id="cd14752">
    <property type="entry name" value="GH31_N"/>
    <property type="match status" value="1"/>
</dbReference>
<evidence type="ECO:0000256" key="7">
    <source>
        <dbReference type="RuleBase" id="RU361185"/>
    </source>
</evidence>
<keyword evidence="3 7" id="KW-0378">Hydrolase</keyword>
<dbReference type="Gramene" id="Pp3c11_15920V3.2">
    <property type="protein sequence ID" value="Pp3c11_15920V3.2"/>
    <property type="gene ID" value="Pp3c11_15920"/>
</dbReference>
<feature type="domain" description="Glycosyl hydrolase family 31 C-terminal" evidence="10">
    <location>
        <begin position="712"/>
        <end position="802"/>
    </location>
</feature>
<feature type="domain" description="Glycoside hydrolase family 31 N-terminal" evidence="9">
    <location>
        <begin position="118"/>
        <end position="288"/>
    </location>
</feature>
<evidence type="ECO:0000259" key="10">
    <source>
        <dbReference type="Pfam" id="PF21365"/>
    </source>
</evidence>
<dbReference type="RefSeq" id="XP_024389758.1">
    <property type="nucleotide sequence ID" value="XM_024533990.2"/>
</dbReference>
<dbReference type="InterPro" id="IPR000322">
    <property type="entry name" value="Glyco_hydro_31_TIM"/>
</dbReference>
<dbReference type="SUPFAM" id="SSF51011">
    <property type="entry name" value="Glycosyl hydrolase domain"/>
    <property type="match status" value="1"/>
</dbReference>